<keyword evidence="2" id="KW-1185">Reference proteome</keyword>
<evidence type="ECO:0000313" key="2">
    <source>
        <dbReference type="Proteomes" id="UP000265520"/>
    </source>
</evidence>
<comment type="caution">
    <text evidence="1">The sequence shown here is derived from an EMBL/GenBank/DDBJ whole genome shotgun (WGS) entry which is preliminary data.</text>
</comment>
<sequence>MFVADAGARRSCCHARRRLCYVVAVGSAGRTQRRPLGAWRTRADIKSGCFTLQPQEEGERV</sequence>
<dbReference type="AlphaFoldDB" id="A0A392TMS0"/>
<organism evidence="1 2">
    <name type="scientific">Trifolium medium</name>
    <dbReference type="NCBI Taxonomy" id="97028"/>
    <lineage>
        <taxon>Eukaryota</taxon>
        <taxon>Viridiplantae</taxon>
        <taxon>Streptophyta</taxon>
        <taxon>Embryophyta</taxon>
        <taxon>Tracheophyta</taxon>
        <taxon>Spermatophyta</taxon>
        <taxon>Magnoliopsida</taxon>
        <taxon>eudicotyledons</taxon>
        <taxon>Gunneridae</taxon>
        <taxon>Pentapetalae</taxon>
        <taxon>rosids</taxon>
        <taxon>fabids</taxon>
        <taxon>Fabales</taxon>
        <taxon>Fabaceae</taxon>
        <taxon>Papilionoideae</taxon>
        <taxon>50 kb inversion clade</taxon>
        <taxon>NPAAA clade</taxon>
        <taxon>Hologalegina</taxon>
        <taxon>IRL clade</taxon>
        <taxon>Trifolieae</taxon>
        <taxon>Trifolium</taxon>
    </lineage>
</organism>
<protein>
    <submittedName>
        <fullName evidence="1">Uncharacterized protein</fullName>
    </submittedName>
</protein>
<evidence type="ECO:0000313" key="1">
    <source>
        <dbReference type="EMBL" id="MCI62272.1"/>
    </source>
</evidence>
<name>A0A392TMS0_9FABA</name>
<proteinExistence type="predicted"/>
<dbReference type="EMBL" id="LXQA010616039">
    <property type="protein sequence ID" value="MCI62272.1"/>
    <property type="molecule type" value="Genomic_DNA"/>
</dbReference>
<dbReference type="Proteomes" id="UP000265520">
    <property type="component" value="Unassembled WGS sequence"/>
</dbReference>
<accession>A0A392TMS0</accession>
<reference evidence="1 2" key="1">
    <citation type="journal article" date="2018" name="Front. Plant Sci.">
        <title>Red Clover (Trifolium pratense) and Zigzag Clover (T. medium) - A Picture of Genomic Similarities and Differences.</title>
        <authorList>
            <person name="Dluhosova J."/>
            <person name="Istvanek J."/>
            <person name="Nedelnik J."/>
            <person name="Repkova J."/>
        </authorList>
    </citation>
    <scope>NUCLEOTIDE SEQUENCE [LARGE SCALE GENOMIC DNA]</scope>
    <source>
        <strain evidence="2">cv. 10/8</strain>
        <tissue evidence="1">Leaf</tissue>
    </source>
</reference>
<feature type="non-terminal residue" evidence="1">
    <location>
        <position position="61"/>
    </location>
</feature>